<organism evidence="3 4">
    <name type="scientific">candidate division WOR-3 bacterium JGI_Cruoil_03_51_56</name>
    <dbReference type="NCBI Taxonomy" id="1973747"/>
    <lineage>
        <taxon>Bacteria</taxon>
        <taxon>Bacteria division WOR-3</taxon>
    </lineage>
</organism>
<dbReference type="GO" id="GO:0008033">
    <property type="term" value="P:tRNA processing"/>
    <property type="evidence" value="ECO:0007669"/>
    <property type="project" value="InterPro"/>
</dbReference>
<evidence type="ECO:0000313" key="3">
    <source>
        <dbReference type="EMBL" id="OYD16064.1"/>
    </source>
</evidence>
<evidence type="ECO:0000259" key="2">
    <source>
        <dbReference type="Pfam" id="PF01171"/>
    </source>
</evidence>
<dbReference type="PIRSF" id="PIRSF004976">
    <property type="entry name" value="ATPase_YdaO"/>
    <property type="match status" value="1"/>
</dbReference>
<dbReference type="NCBIfam" id="TIGR02432">
    <property type="entry name" value="lysidine_TilS_N"/>
    <property type="match status" value="1"/>
</dbReference>
<sequence>MPWAVKKTQRLFKLALDRFRLIDEGEKVIVGVSGGPDSLCLLQLLNYHNKRFRKNWYLQAVHIDPGFEAWNAQRVKNACLRIGVDCIIKKIDVPAKLKATKTDSCFFCARERRKALFETASEFGCRKVALAHHLEDVNETFLMNLIFASSGSTFVPSQELFKGGIIVIRPLYYIDKTMITNYLKQARIRSVCNHCPYERTGSRLMIRRFLERLYKKDSRTRTNIFWGLSNLKPEYLPEAGRHKP</sequence>
<dbReference type="EMBL" id="NOZP01000073">
    <property type="protein sequence ID" value="OYD16064.1"/>
    <property type="molecule type" value="Genomic_DNA"/>
</dbReference>
<dbReference type="Gene3D" id="3.40.50.620">
    <property type="entry name" value="HUPs"/>
    <property type="match status" value="1"/>
</dbReference>
<gene>
    <name evidence="3" type="primary">tilS</name>
    <name evidence="3" type="ORF">CH330_03790</name>
</gene>
<evidence type="ECO:0000256" key="1">
    <source>
        <dbReference type="ARBA" id="ARBA00022679"/>
    </source>
</evidence>
<dbReference type="InterPro" id="IPR014729">
    <property type="entry name" value="Rossmann-like_a/b/a_fold"/>
</dbReference>
<name>A0A235BV29_UNCW3</name>
<feature type="domain" description="tRNA(Ile)-lysidine/2-thiocytidine synthase N-terminal" evidence="2">
    <location>
        <begin position="27"/>
        <end position="200"/>
    </location>
</feature>
<dbReference type="PANTHER" id="PTHR43686:SF1">
    <property type="entry name" value="AMINOTRAN_5 DOMAIN-CONTAINING PROTEIN"/>
    <property type="match status" value="1"/>
</dbReference>
<protein>
    <submittedName>
        <fullName evidence="3">tRNA lysidine(34) synthetase TilS</fullName>
    </submittedName>
</protein>
<dbReference type="GO" id="GO:0005524">
    <property type="term" value="F:ATP binding"/>
    <property type="evidence" value="ECO:0007669"/>
    <property type="project" value="InterPro"/>
</dbReference>
<dbReference type="GO" id="GO:0016879">
    <property type="term" value="F:ligase activity, forming carbon-nitrogen bonds"/>
    <property type="evidence" value="ECO:0007669"/>
    <property type="project" value="InterPro"/>
</dbReference>
<reference evidence="3 4" key="1">
    <citation type="submission" date="2017-07" db="EMBL/GenBank/DDBJ databases">
        <title>Recovery of genomes from metagenomes via a dereplication, aggregation, and scoring strategy.</title>
        <authorList>
            <person name="Sieber C.M."/>
            <person name="Probst A.J."/>
            <person name="Sharrar A."/>
            <person name="Thomas B.C."/>
            <person name="Hess M."/>
            <person name="Tringe S.G."/>
            <person name="Banfield J.F."/>
        </authorList>
    </citation>
    <scope>NUCLEOTIDE SEQUENCE [LARGE SCALE GENOMIC DNA]</scope>
    <source>
        <strain evidence="3">JGI_Cruoil_03_51_56</strain>
    </source>
</reference>
<dbReference type="Pfam" id="PF01171">
    <property type="entry name" value="ATP_bind_3"/>
    <property type="match status" value="1"/>
</dbReference>
<dbReference type="AlphaFoldDB" id="A0A235BV29"/>
<dbReference type="InterPro" id="IPR012795">
    <property type="entry name" value="tRNA_Ile_lys_synt_N"/>
</dbReference>
<proteinExistence type="predicted"/>
<dbReference type="SUPFAM" id="SSF52402">
    <property type="entry name" value="Adenine nucleotide alpha hydrolases-like"/>
    <property type="match status" value="1"/>
</dbReference>
<comment type="caution">
    <text evidence="3">The sequence shown here is derived from an EMBL/GenBank/DDBJ whole genome shotgun (WGS) entry which is preliminary data.</text>
</comment>
<dbReference type="GO" id="GO:0016740">
    <property type="term" value="F:transferase activity"/>
    <property type="evidence" value="ECO:0007669"/>
    <property type="project" value="UniProtKB-KW"/>
</dbReference>
<keyword evidence="1" id="KW-0808">Transferase</keyword>
<dbReference type="PANTHER" id="PTHR43686">
    <property type="entry name" value="SULFURTRANSFERASE-RELATED"/>
    <property type="match status" value="1"/>
</dbReference>
<evidence type="ECO:0000313" key="4">
    <source>
        <dbReference type="Proteomes" id="UP000215559"/>
    </source>
</evidence>
<accession>A0A235BV29</accession>
<dbReference type="InterPro" id="IPR011063">
    <property type="entry name" value="TilS/TtcA_N"/>
</dbReference>
<dbReference type="InterPro" id="IPR035107">
    <property type="entry name" value="tRNA_thiolation_TtcA_Ctu1"/>
</dbReference>
<dbReference type="Proteomes" id="UP000215559">
    <property type="component" value="Unassembled WGS sequence"/>
</dbReference>